<feature type="domain" description="Cation/H+ exchanger transmembrane" evidence="10">
    <location>
        <begin position="15"/>
        <end position="389"/>
    </location>
</feature>
<feature type="transmembrane region" description="Helical" evidence="9">
    <location>
        <begin position="93"/>
        <end position="115"/>
    </location>
</feature>
<dbReference type="EMBL" id="BAABGN010000011">
    <property type="protein sequence ID" value="GAA4426015.1"/>
    <property type="molecule type" value="Genomic_DNA"/>
</dbReference>
<keyword evidence="7" id="KW-0406">Ion transport</keyword>
<dbReference type="RefSeq" id="WP_345216536.1">
    <property type="nucleotide sequence ID" value="NZ_BAABGN010000011.1"/>
</dbReference>
<feature type="transmembrane region" description="Helical" evidence="9">
    <location>
        <begin position="34"/>
        <end position="54"/>
    </location>
</feature>
<feature type="transmembrane region" description="Helical" evidence="9">
    <location>
        <begin position="6"/>
        <end position="22"/>
    </location>
</feature>
<dbReference type="InterPro" id="IPR006153">
    <property type="entry name" value="Cation/H_exchanger_TM"/>
</dbReference>
<protein>
    <submittedName>
        <fullName evidence="11">Cation:proton antiporter</fullName>
    </submittedName>
</protein>
<dbReference type="Pfam" id="PF00999">
    <property type="entry name" value="Na_H_Exchanger"/>
    <property type="match status" value="1"/>
</dbReference>
<sequence length="414" mass="42833">MTDLHLTYGLVGGLALVLALLSRRMRELPFSEPLLALALGVALGPYVLGAVDMTEEVRDFVLLEGGRLIVAISVMGAALRFPASHLPRIARPVAILLLVVMPLAALISGASALVLGLPLALVALLGACLCPTDPVLAGSIVSGKPAERDLPARVRHTLSVESGINDGLALPLVAVAVAVVLPATSPGAEVGRIAWEVLGSILIGGVGGALAALGVRIAAKDHDLEPAPNLILTVLLAVAVLGLGRAASTDGILGVFVAGTIYNSLVTGKEREPQQGIDEAVNRYLSLPLFLALGLALPWSEWAAFGPAAVGFVVLVLVLRRLPVVLALARPLGLRTRDAMFLGWFGPMGASSIFYLAHSVDKGVTEPAFFAAGTLMIAASIVAFGVTSSPGRQLYARAATSQDDVEQRAEADRH</sequence>
<keyword evidence="4" id="KW-1003">Cell membrane</keyword>
<feature type="transmembrane region" description="Helical" evidence="9">
    <location>
        <begin position="121"/>
        <end position="142"/>
    </location>
</feature>
<feature type="transmembrane region" description="Helical" evidence="9">
    <location>
        <begin position="341"/>
        <end position="357"/>
    </location>
</feature>
<feature type="transmembrane region" description="Helical" evidence="9">
    <location>
        <begin position="369"/>
        <end position="387"/>
    </location>
</feature>
<dbReference type="Proteomes" id="UP001500622">
    <property type="component" value="Unassembled WGS sequence"/>
</dbReference>
<feature type="transmembrane region" description="Helical" evidence="9">
    <location>
        <begin position="305"/>
        <end position="329"/>
    </location>
</feature>
<keyword evidence="5 9" id="KW-0812">Transmembrane</keyword>
<gene>
    <name evidence="11" type="ORF">GCM10023169_24390</name>
</gene>
<feature type="transmembrane region" description="Helical" evidence="9">
    <location>
        <begin position="227"/>
        <end position="245"/>
    </location>
</feature>
<dbReference type="PANTHER" id="PTHR32507:SF8">
    <property type="entry name" value="CNH1P"/>
    <property type="match status" value="1"/>
</dbReference>
<accession>A0ABP8LBG4</accession>
<organism evidence="11 12">
    <name type="scientific">Georgenia halophila</name>
    <dbReference type="NCBI Taxonomy" id="620889"/>
    <lineage>
        <taxon>Bacteria</taxon>
        <taxon>Bacillati</taxon>
        <taxon>Actinomycetota</taxon>
        <taxon>Actinomycetes</taxon>
        <taxon>Micrococcales</taxon>
        <taxon>Bogoriellaceae</taxon>
        <taxon>Georgenia</taxon>
    </lineage>
</organism>
<comment type="caution">
    <text evidence="11">The sequence shown here is derived from an EMBL/GenBank/DDBJ whole genome shotgun (WGS) entry which is preliminary data.</text>
</comment>
<dbReference type="PANTHER" id="PTHR32507">
    <property type="entry name" value="NA(+)/H(+) ANTIPORTER 1"/>
    <property type="match status" value="1"/>
</dbReference>
<evidence type="ECO:0000256" key="4">
    <source>
        <dbReference type="ARBA" id="ARBA00022475"/>
    </source>
</evidence>
<evidence type="ECO:0000256" key="7">
    <source>
        <dbReference type="ARBA" id="ARBA00023065"/>
    </source>
</evidence>
<name>A0ABP8LBG4_9MICO</name>
<evidence type="ECO:0000256" key="6">
    <source>
        <dbReference type="ARBA" id="ARBA00022989"/>
    </source>
</evidence>
<keyword evidence="12" id="KW-1185">Reference proteome</keyword>
<keyword evidence="3" id="KW-0050">Antiport</keyword>
<evidence type="ECO:0000256" key="5">
    <source>
        <dbReference type="ARBA" id="ARBA00022692"/>
    </source>
</evidence>
<evidence type="ECO:0000256" key="3">
    <source>
        <dbReference type="ARBA" id="ARBA00022449"/>
    </source>
</evidence>
<feature type="transmembrane region" description="Helical" evidence="9">
    <location>
        <begin position="60"/>
        <end position="81"/>
    </location>
</feature>
<feature type="transmembrane region" description="Helical" evidence="9">
    <location>
        <begin position="193"/>
        <end position="215"/>
    </location>
</feature>
<dbReference type="Gene3D" id="1.20.1530.20">
    <property type="match status" value="1"/>
</dbReference>
<dbReference type="InterPro" id="IPR038770">
    <property type="entry name" value="Na+/solute_symporter_sf"/>
</dbReference>
<evidence type="ECO:0000313" key="12">
    <source>
        <dbReference type="Proteomes" id="UP001500622"/>
    </source>
</evidence>
<evidence type="ECO:0000256" key="8">
    <source>
        <dbReference type="ARBA" id="ARBA00023136"/>
    </source>
</evidence>
<evidence type="ECO:0000313" key="11">
    <source>
        <dbReference type="EMBL" id="GAA4426015.1"/>
    </source>
</evidence>
<reference evidence="12" key="1">
    <citation type="journal article" date="2019" name="Int. J. Syst. Evol. Microbiol.">
        <title>The Global Catalogue of Microorganisms (GCM) 10K type strain sequencing project: providing services to taxonomists for standard genome sequencing and annotation.</title>
        <authorList>
            <consortium name="The Broad Institute Genomics Platform"/>
            <consortium name="The Broad Institute Genome Sequencing Center for Infectious Disease"/>
            <person name="Wu L."/>
            <person name="Ma J."/>
        </authorList>
    </citation>
    <scope>NUCLEOTIDE SEQUENCE [LARGE SCALE GENOMIC DNA]</scope>
    <source>
        <strain evidence="12">JCM 17810</strain>
    </source>
</reference>
<keyword evidence="8 9" id="KW-0472">Membrane</keyword>
<comment type="subcellular location">
    <subcellularLocation>
        <location evidence="1">Cell membrane</location>
        <topology evidence="1">Multi-pass membrane protein</topology>
    </subcellularLocation>
</comment>
<keyword evidence="6 9" id="KW-1133">Transmembrane helix</keyword>
<keyword evidence="2" id="KW-0813">Transport</keyword>
<feature type="transmembrane region" description="Helical" evidence="9">
    <location>
        <begin position="163"/>
        <end position="181"/>
    </location>
</feature>
<evidence type="ECO:0000256" key="9">
    <source>
        <dbReference type="SAM" id="Phobius"/>
    </source>
</evidence>
<evidence type="ECO:0000256" key="2">
    <source>
        <dbReference type="ARBA" id="ARBA00022448"/>
    </source>
</evidence>
<evidence type="ECO:0000259" key="10">
    <source>
        <dbReference type="Pfam" id="PF00999"/>
    </source>
</evidence>
<evidence type="ECO:0000256" key="1">
    <source>
        <dbReference type="ARBA" id="ARBA00004651"/>
    </source>
</evidence>
<proteinExistence type="predicted"/>